<gene>
    <name evidence="6" type="ORF">FNB15_18765</name>
</gene>
<dbReference type="PANTHER" id="PTHR47506:SF7">
    <property type="entry name" value="TRANSCRIPTIONAL REGULATORY PROTEIN"/>
    <property type="match status" value="1"/>
</dbReference>
<dbReference type="Proteomes" id="UP000317496">
    <property type="component" value="Chromosome"/>
</dbReference>
<feature type="domain" description="HTH tetR-type" evidence="5">
    <location>
        <begin position="67"/>
        <end position="127"/>
    </location>
</feature>
<dbReference type="InterPro" id="IPR009057">
    <property type="entry name" value="Homeodomain-like_sf"/>
</dbReference>
<evidence type="ECO:0000313" key="7">
    <source>
        <dbReference type="Proteomes" id="UP000317496"/>
    </source>
</evidence>
<feature type="DNA-binding region" description="H-T-H motif" evidence="4">
    <location>
        <begin position="90"/>
        <end position="109"/>
    </location>
</feature>
<dbReference type="OrthoDB" id="9798857at2"/>
<dbReference type="EMBL" id="CP041636">
    <property type="protein sequence ID" value="QDO99190.1"/>
    <property type="molecule type" value="Genomic_DNA"/>
</dbReference>
<dbReference type="AlphaFoldDB" id="A0A516H676"/>
<dbReference type="PROSITE" id="PS50977">
    <property type="entry name" value="HTH_TETR_2"/>
    <property type="match status" value="1"/>
</dbReference>
<keyword evidence="7" id="KW-1185">Reference proteome</keyword>
<dbReference type="Gene3D" id="1.10.10.60">
    <property type="entry name" value="Homeodomain-like"/>
    <property type="match status" value="1"/>
</dbReference>
<dbReference type="Gene3D" id="1.10.357.10">
    <property type="entry name" value="Tetracycline Repressor, domain 2"/>
    <property type="match status" value="1"/>
</dbReference>
<evidence type="ECO:0000256" key="3">
    <source>
        <dbReference type="ARBA" id="ARBA00023163"/>
    </source>
</evidence>
<keyword evidence="3" id="KW-0804">Transcription</keyword>
<dbReference type="Pfam" id="PF00440">
    <property type="entry name" value="TetR_N"/>
    <property type="match status" value="1"/>
</dbReference>
<proteinExistence type="predicted"/>
<sequence length="252" mass="27320">MSYSTRIWITLCAHLGLGRPRPQPPKGGGWPTIKYDDYHHILWCDPVMKTQKTAIRSETPRSETKGEATRRAILTAAARIIRERGPDRIGVAEVMREAGLTHGGFYAHFTSRDALVAEAIRSMFEGGRQKFVARVGGRTGPEALKTWIDSYVSREHRDNPGGGCAMAALISDIARLEPVARAAFDDGIRGIAGRLSAHLPAGTEEHAVSSLMAEMAGAVALARAVSDPPLSDRILKTSRAALKARIDTMVQA</sequence>
<protein>
    <submittedName>
        <fullName evidence="6">TetR/AcrR family transcriptional regulator</fullName>
    </submittedName>
</protein>
<organism evidence="6 7">
    <name type="scientific">Ferrovibrio terrae</name>
    <dbReference type="NCBI Taxonomy" id="2594003"/>
    <lineage>
        <taxon>Bacteria</taxon>
        <taxon>Pseudomonadati</taxon>
        <taxon>Pseudomonadota</taxon>
        <taxon>Alphaproteobacteria</taxon>
        <taxon>Rhodospirillales</taxon>
        <taxon>Rhodospirillaceae</taxon>
        <taxon>Ferrovibrio</taxon>
    </lineage>
</organism>
<accession>A0A516H676</accession>
<name>A0A516H676_9PROT</name>
<dbReference type="PANTHER" id="PTHR47506">
    <property type="entry name" value="TRANSCRIPTIONAL REGULATORY PROTEIN"/>
    <property type="match status" value="1"/>
</dbReference>
<keyword evidence="2 4" id="KW-0238">DNA-binding</keyword>
<evidence type="ECO:0000313" key="6">
    <source>
        <dbReference type="EMBL" id="QDO99190.1"/>
    </source>
</evidence>
<dbReference type="GO" id="GO:0003677">
    <property type="term" value="F:DNA binding"/>
    <property type="evidence" value="ECO:0007669"/>
    <property type="project" value="UniProtKB-UniRule"/>
</dbReference>
<evidence type="ECO:0000259" key="5">
    <source>
        <dbReference type="PROSITE" id="PS50977"/>
    </source>
</evidence>
<evidence type="ECO:0000256" key="1">
    <source>
        <dbReference type="ARBA" id="ARBA00023015"/>
    </source>
</evidence>
<dbReference type="SUPFAM" id="SSF46689">
    <property type="entry name" value="Homeodomain-like"/>
    <property type="match status" value="1"/>
</dbReference>
<dbReference type="InterPro" id="IPR036271">
    <property type="entry name" value="Tet_transcr_reg_TetR-rel_C_sf"/>
</dbReference>
<dbReference type="SUPFAM" id="SSF48498">
    <property type="entry name" value="Tetracyclin repressor-like, C-terminal domain"/>
    <property type="match status" value="1"/>
</dbReference>
<evidence type="ECO:0000256" key="4">
    <source>
        <dbReference type="PROSITE-ProRule" id="PRU00335"/>
    </source>
</evidence>
<dbReference type="InterPro" id="IPR001647">
    <property type="entry name" value="HTH_TetR"/>
</dbReference>
<dbReference type="PRINTS" id="PR00455">
    <property type="entry name" value="HTHTETR"/>
</dbReference>
<reference evidence="6 7" key="1">
    <citation type="submission" date="2019-07" db="EMBL/GenBank/DDBJ databases">
        <title>Genome sequencing for Ferrovibrio sp. K5.</title>
        <authorList>
            <person name="Park S.-J."/>
        </authorList>
    </citation>
    <scope>NUCLEOTIDE SEQUENCE [LARGE SCALE GENOMIC DNA]</scope>
    <source>
        <strain evidence="6 7">K5</strain>
    </source>
</reference>
<keyword evidence="1" id="KW-0805">Transcription regulation</keyword>
<dbReference type="KEGG" id="fer:FNB15_18765"/>
<evidence type="ECO:0000256" key="2">
    <source>
        <dbReference type="ARBA" id="ARBA00023125"/>
    </source>
</evidence>